<gene>
    <name evidence="1" type="ORF">D6T63_16770</name>
</gene>
<evidence type="ECO:0000313" key="1">
    <source>
        <dbReference type="EMBL" id="RJT76267.1"/>
    </source>
</evidence>
<dbReference type="EMBL" id="QZVT01000012">
    <property type="protein sequence ID" value="RJT76267.1"/>
    <property type="molecule type" value="Genomic_DNA"/>
</dbReference>
<proteinExistence type="predicted"/>
<dbReference type="AlphaFoldDB" id="A0A3A5M860"/>
<name>A0A3A5M860_9MICC</name>
<keyword evidence="2" id="KW-1185">Reference proteome</keyword>
<organism evidence="1 2">
    <name type="scientific">Arthrobacter cheniae</name>
    <dbReference type="NCBI Taxonomy" id="1258888"/>
    <lineage>
        <taxon>Bacteria</taxon>
        <taxon>Bacillati</taxon>
        <taxon>Actinomycetota</taxon>
        <taxon>Actinomycetes</taxon>
        <taxon>Micrococcales</taxon>
        <taxon>Micrococcaceae</taxon>
        <taxon>Arthrobacter</taxon>
    </lineage>
</organism>
<sequence>MFDGLDTAARTFLGPADRTDGARPVIHLHDAAEDLADATFSSIDVYTDSSGHHYAQRKTPMHRPTAE</sequence>
<comment type="caution">
    <text evidence="1">The sequence shown here is derived from an EMBL/GenBank/DDBJ whole genome shotgun (WGS) entry which is preliminary data.</text>
</comment>
<reference evidence="1 2" key="1">
    <citation type="submission" date="2018-09" db="EMBL/GenBank/DDBJ databases">
        <title>Novel species of Arthrobacter.</title>
        <authorList>
            <person name="Liu Q."/>
            <person name="Xin Y.-H."/>
        </authorList>
    </citation>
    <scope>NUCLEOTIDE SEQUENCE [LARGE SCALE GENOMIC DNA]</scope>
    <source>
        <strain evidence="1 2">Hz2</strain>
    </source>
</reference>
<dbReference type="Proteomes" id="UP000272560">
    <property type="component" value="Unassembled WGS sequence"/>
</dbReference>
<protein>
    <submittedName>
        <fullName evidence="1">Uncharacterized protein</fullName>
    </submittedName>
</protein>
<evidence type="ECO:0000313" key="2">
    <source>
        <dbReference type="Proteomes" id="UP000272560"/>
    </source>
</evidence>
<accession>A0A3A5M860</accession>